<organism evidence="2 3">
    <name type="scientific">Leminorella richardii</name>
    <dbReference type="NCBI Taxonomy" id="158841"/>
    <lineage>
        <taxon>Bacteria</taxon>
        <taxon>Pseudomonadati</taxon>
        <taxon>Pseudomonadota</taxon>
        <taxon>Gammaproteobacteria</taxon>
        <taxon>Enterobacterales</taxon>
        <taxon>Budviciaceae</taxon>
        <taxon>Leminorella</taxon>
    </lineage>
</organism>
<protein>
    <submittedName>
        <fullName evidence="2">NfeD-like C-terminal, partner-binding</fullName>
    </submittedName>
</protein>
<dbReference type="Proteomes" id="UP000249005">
    <property type="component" value="Chromosome 1"/>
</dbReference>
<sequence>MALFLQNCLTFPVIIFSGLLVLVLLYWICASFGLMDGDFLNIDGPDVDIDGADLSGLAGLLAKFGLAGIPVTIILSLFTFIGWFISYFSVNWFLRFIDTDIIRYLVATAILVAVSFVSLMITAFLLKPFRAVLAKGDEQKNVKNLIGKIAKVRSDSVTDRRGEALMEDGGAGLILQIRSPEDAGLKRGDRVVIISYSAATHSYDVVSEEEFNRL</sequence>
<evidence type="ECO:0000313" key="2">
    <source>
        <dbReference type="EMBL" id="SQI39529.1"/>
    </source>
</evidence>
<evidence type="ECO:0000313" key="3">
    <source>
        <dbReference type="Proteomes" id="UP000249005"/>
    </source>
</evidence>
<dbReference type="RefSeq" id="WP_111739965.1">
    <property type="nucleotide sequence ID" value="NZ_LR698987.1"/>
</dbReference>
<keyword evidence="1" id="KW-0472">Membrane</keyword>
<reference evidence="2 3" key="1">
    <citation type="submission" date="2018-06" db="EMBL/GenBank/DDBJ databases">
        <authorList>
            <consortium name="Pathogen Informatics"/>
            <person name="Doyle S."/>
        </authorList>
    </citation>
    <scope>NUCLEOTIDE SEQUENCE [LARGE SCALE GENOMIC DNA]</scope>
    <source>
        <strain evidence="2 3">NCTC12151</strain>
    </source>
</reference>
<keyword evidence="3" id="KW-1185">Reference proteome</keyword>
<dbReference type="AlphaFoldDB" id="A0A2X4ULT9"/>
<gene>
    <name evidence="2" type="ORF">NCTC12151_01378</name>
</gene>
<name>A0A2X4ULT9_9GAMM</name>
<feature type="transmembrane region" description="Helical" evidence="1">
    <location>
        <begin position="101"/>
        <end position="126"/>
    </location>
</feature>
<proteinExistence type="predicted"/>
<feature type="transmembrane region" description="Helical" evidence="1">
    <location>
        <begin position="64"/>
        <end position="89"/>
    </location>
</feature>
<accession>A0A2X4ULT9</accession>
<keyword evidence="1" id="KW-0812">Transmembrane</keyword>
<keyword evidence="1" id="KW-1133">Transmembrane helix</keyword>
<dbReference type="KEGG" id="lri:NCTC12151_01378"/>
<dbReference type="OrthoDB" id="8912654at2"/>
<feature type="transmembrane region" description="Helical" evidence="1">
    <location>
        <begin position="12"/>
        <end position="34"/>
    </location>
</feature>
<dbReference type="EMBL" id="LS483470">
    <property type="protein sequence ID" value="SQI39529.1"/>
    <property type="molecule type" value="Genomic_DNA"/>
</dbReference>
<evidence type="ECO:0000256" key="1">
    <source>
        <dbReference type="SAM" id="Phobius"/>
    </source>
</evidence>